<evidence type="ECO:0000313" key="3">
    <source>
        <dbReference type="EMBL" id="RZV36915.1"/>
    </source>
</evidence>
<dbReference type="InterPro" id="IPR001279">
    <property type="entry name" value="Metallo-B-lactamas"/>
</dbReference>
<dbReference type="PROSITE" id="PS00201">
    <property type="entry name" value="FLAVODOXIN"/>
    <property type="match status" value="1"/>
</dbReference>
<protein>
    <submittedName>
        <fullName evidence="3">FprA family A-type flavoprotein</fullName>
    </submittedName>
</protein>
<reference evidence="3 4" key="1">
    <citation type="submission" date="2019-01" db="EMBL/GenBank/DDBJ databases">
        <title>Insights into ecological role of a new deltaproteobacterial order Candidatus Sinidesulfobacterales (Sva0485) by metagenomics and metatranscriptomics.</title>
        <authorList>
            <person name="Tan S."/>
            <person name="Liu J."/>
            <person name="Fang Y."/>
            <person name="Hedlund B."/>
            <person name="Lian Z.-H."/>
            <person name="Huang L.-Y."/>
            <person name="Li J.-T."/>
            <person name="Huang L.-N."/>
            <person name="Li W.-J."/>
            <person name="Jiang H.-C."/>
            <person name="Dong H.-L."/>
            <person name="Shu W.-S."/>
        </authorList>
    </citation>
    <scope>NUCLEOTIDE SEQUENCE [LARGE SCALE GENOMIC DNA]</scope>
    <source>
        <strain evidence="3">AP4</strain>
    </source>
</reference>
<organism evidence="3 4">
    <name type="scientific">Candidatus Acidulodesulfobacterium acidiphilum</name>
    <dbReference type="NCBI Taxonomy" id="2597224"/>
    <lineage>
        <taxon>Bacteria</taxon>
        <taxon>Deltaproteobacteria</taxon>
        <taxon>Candidatus Acidulodesulfobacterales</taxon>
        <taxon>Candidatus Acidulodesulfobacterium</taxon>
    </lineage>
</organism>
<dbReference type="EMBL" id="SHMQ01000049">
    <property type="protein sequence ID" value="RZV36915.1"/>
    <property type="molecule type" value="Genomic_DNA"/>
</dbReference>
<evidence type="ECO:0000313" key="4">
    <source>
        <dbReference type="Proteomes" id="UP000322454"/>
    </source>
</evidence>
<dbReference type="GO" id="GO:0016491">
    <property type="term" value="F:oxidoreductase activity"/>
    <property type="evidence" value="ECO:0007669"/>
    <property type="project" value="InterPro"/>
</dbReference>
<dbReference type="Pfam" id="PF19583">
    <property type="entry name" value="ODP"/>
    <property type="match status" value="1"/>
</dbReference>
<name>A0A520X723_9DELT</name>
<gene>
    <name evidence="3" type="ORF">EVJ48_09815</name>
</gene>
<dbReference type="InterPro" id="IPR029039">
    <property type="entry name" value="Flavoprotein-like_sf"/>
</dbReference>
<dbReference type="CDD" id="cd07709">
    <property type="entry name" value="flavodiiron_proteins_MBL-fold"/>
    <property type="match status" value="1"/>
</dbReference>
<dbReference type="PROSITE" id="PS50902">
    <property type="entry name" value="FLAVODOXIN_LIKE"/>
    <property type="match status" value="1"/>
</dbReference>
<dbReference type="InterPro" id="IPR016440">
    <property type="entry name" value="Rubredoxin-O_OxRdtase"/>
</dbReference>
<feature type="domain" description="Flavodoxin-like" evidence="2">
    <location>
        <begin position="267"/>
        <end position="406"/>
    </location>
</feature>
<dbReference type="GO" id="GO:0009055">
    <property type="term" value="F:electron transfer activity"/>
    <property type="evidence" value="ECO:0007669"/>
    <property type="project" value="InterPro"/>
</dbReference>
<dbReference type="AlphaFoldDB" id="A0A520X723"/>
<evidence type="ECO:0000256" key="1">
    <source>
        <dbReference type="ARBA" id="ARBA00007121"/>
    </source>
</evidence>
<proteinExistence type="inferred from homology"/>
<dbReference type="InterPro" id="IPR008254">
    <property type="entry name" value="Flavodoxin/NO_synth"/>
</dbReference>
<comment type="caution">
    <text evidence="3">The sequence shown here is derived from an EMBL/GenBank/DDBJ whole genome shotgun (WGS) entry which is preliminary data.</text>
</comment>
<dbReference type="Proteomes" id="UP000322454">
    <property type="component" value="Unassembled WGS sequence"/>
</dbReference>
<dbReference type="SUPFAM" id="SSF52218">
    <property type="entry name" value="Flavoproteins"/>
    <property type="match status" value="1"/>
</dbReference>
<dbReference type="Pfam" id="PF00258">
    <property type="entry name" value="Flavodoxin_1"/>
    <property type="match status" value="1"/>
</dbReference>
<dbReference type="InterPro" id="IPR045761">
    <property type="entry name" value="ODP_dom"/>
</dbReference>
<comment type="similarity">
    <text evidence="1">In the N-terminal section; belongs to the zinc metallo-hydrolase group 3 family.</text>
</comment>
<dbReference type="InterPro" id="IPR036866">
    <property type="entry name" value="RibonucZ/Hydroxyglut_hydro"/>
</dbReference>
<dbReference type="Gene3D" id="3.40.50.360">
    <property type="match status" value="1"/>
</dbReference>
<evidence type="ECO:0000259" key="2">
    <source>
        <dbReference type="PROSITE" id="PS50902"/>
    </source>
</evidence>
<dbReference type="SUPFAM" id="SSF56281">
    <property type="entry name" value="Metallo-hydrolase/oxidoreductase"/>
    <property type="match status" value="1"/>
</dbReference>
<dbReference type="SMART" id="SM00849">
    <property type="entry name" value="Lactamase_B"/>
    <property type="match status" value="1"/>
</dbReference>
<accession>A0A520X723</accession>
<dbReference type="Gene3D" id="3.60.15.10">
    <property type="entry name" value="Ribonuclease Z/Hydroxyacylglutathione hydrolase-like"/>
    <property type="match status" value="1"/>
</dbReference>
<dbReference type="GO" id="GO:0046872">
    <property type="term" value="F:metal ion binding"/>
    <property type="evidence" value="ECO:0007669"/>
    <property type="project" value="InterPro"/>
</dbReference>
<dbReference type="InterPro" id="IPR001226">
    <property type="entry name" value="Flavodoxin_CS"/>
</dbReference>
<sequence>MDNNVNKNILSQKAVKIKDGVYYTGAFDPDLRVFDIVVPTANGTSYNSYFIQGSEKSALIDTVKLNTKDQLINKLNSVTDISKINYIIINHTEPDHSGALHIIKEIAKDATLVYSKNAHHFVQHIIKKDYNNITVGDGDSLDLGGKTLQFISAPFLHWPDTMFTYLKEDKILFPCDFFGAHYCDANIFNDLITNKEEAFEDFKFYFTHIMRPFKNYSLSAIEKIKNLDINIIAPSHGPVLRENLKKYIDWYIEASKPNNSDSTLKKIVIVYASAYGNTEEMAKHIAKGAAIDGLTEVDLINLVDRNSDYVVDEIEKADAVIVGSPTLNAKPPKPIFDMISSLVMLNVKNKKAAVFGCYGWSGEAVQMIQDILKSLRFVIAQEGLKIQMTPFEEDLVKCEKFGMDFAYKITQDS</sequence>
<dbReference type="GO" id="GO:0010181">
    <property type="term" value="F:FMN binding"/>
    <property type="evidence" value="ECO:0007669"/>
    <property type="project" value="InterPro"/>
</dbReference>
<dbReference type="PANTHER" id="PTHR43717">
    <property type="entry name" value="ANAEROBIC NITRIC OXIDE REDUCTASE FLAVORUBREDOXIN"/>
    <property type="match status" value="1"/>
</dbReference>
<dbReference type="PANTHER" id="PTHR43717:SF1">
    <property type="entry name" value="ANAEROBIC NITRIC OXIDE REDUCTASE FLAVORUBREDOXIN"/>
    <property type="match status" value="1"/>
</dbReference>
<dbReference type="PIRSF" id="PIRSF005243">
    <property type="entry name" value="ROO"/>
    <property type="match status" value="1"/>
</dbReference>